<dbReference type="Proteomes" id="UP000694005">
    <property type="component" value="Chromosome A06"/>
</dbReference>
<evidence type="ECO:0000313" key="2">
    <source>
        <dbReference type="EMBL" id="CAG7873334.1"/>
    </source>
</evidence>
<dbReference type="EMBL" id="LS974622">
    <property type="protein sequence ID" value="CAG7873334.1"/>
    <property type="molecule type" value="Genomic_DNA"/>
</dbReference>
<name>A0A3P5YMY7_BRACM</name>
<sequence length="120" mass="14303">MVDGSWTSTSQFSDCGWVWKDSMEKIQLMETRNLRRRETALLLEVEVLRWSIKSMLQHSSCQSFGTYCKDLIAMINKPQAWSSFATELETIHTLHIYFFIRNFVTLVVLFQFCYLHFKFE</sequence>
<accession>A0A3P5YMY7</accession>
<dbReference type="AlphaFoldDB" id="A0A3P5YMY7"/>
<reference evidence="3" key="1">
    <citation type="submission" date="2018-11" db="EMBL/GenBank/DDBJ databases">
        <authorList>
            <consortium name="Genoscope - CEA"/>
            <person name="William W."/>
        </authorList>
    </citation>
    <scope>NUCLEOTIDE SEQUENCE</scope>
</reference>
<dbReference type="EMBL" id="LR031569">
    <property type="protein sequence ID" value="VDC69107.1"/>
    <property type="molecule type" value="Genomic_DNA"/>
</dbReference>
<evidence type="ECO:0000256" key="1">
    <source>
        <dbReference type="SAM" id="Phobius"/>
    </source>
</evidence>
<dbReference type="Gramene" id="A06p55740.2_BraZ1">
    <property type="protein sequence ID" value="A06p55740.2_BraZ1.CDS"/>
    <property type="gene ID" value="A06g55740.2_BraZ1"/>
</dbReference>
<keyword evidence="1" id="KW-0812">Transmembrane</keyword>
<proteinExistence type="predicted"/>
<keyword evidence="1" id="KW-1133">Transmembrane helix</keyword>
<feature type="transmembrane region" description="Helical" evidence="1">
    <location>
        <begin position="96"/>
        <end position="117"/>
    </location>
</feature>
<gene>
    <name evidence="3" type="ORF">BRAA06T27647Z</name>
    <name evidence="2" type="ORF">BRAPAZ1V2_A06P55740.2</name>
</gene>
<keyword evidence="1" id="KW-0472">Membrane</keyword>
<organism evidence="3">
    <name type="scientific">Brassica campestris</name>
    <name type="common">Field mustard</name>
    <dbReference type="NCBI Taxonomy" id="3711"/>
    <lineage>
        <taxon>Eukaryota</taxon>
        <taxon>Viridiplantae</taxon>
        <taxon>Streptophyta</taxon>
        <taxon>Embryophyta</taxon>
        <taxon>Tracheophyta</taxon>
        <taxon>Spermatophyta</taxon>
        <taxon>Magnoliopsida</taxon>
        <taxon>eudicotyledons</taxon>
        <taxon>Gunneridae</taxon>
        <taxon>Pentapetalae</taxon>
        <taxon>rosids</taxon>
        <taxon>malvids</taxon>
        <taxon>Brassicales</taxon>
        <taxon>Brassicaceae</taxon>
        <taxon>Brassiceae</taxon>
        <taxon>Brassica</taxon>
    </lineage>
</organism>
<evidence type="ECO:0000313" key="3">
    <source>
        <dbReference type="EMBL" id="VDC69107.1"/>
    </source>
</evidence>
<protein>
    <submittedName>
        <fullName evidence="2">Uncharacterized protein</fullName>
    </submittedName>
</protein>